<proteinExistence type="predicted"/>
<dbReference type="EMBL" id="JAUSUU010000004">
    <property type="protein sequence ID" value="MDQ0335259.1"/>
    <property type="molecule type" value="Genomic_DNA"/>
</dbReference>
<accession>A0A9X1CB50</accession>
<evidence type="ECO:0000313" key="2">
    <source>
        <dbReference type="EMBL" id="MDQ0335259.1"/>
    </source>
</evidence>
<evidence type="ECO:0000313" key="1">
    <source>
        <dbReference type="EMBL" id="MBP1838759.1"/>
    </source>
</evidence>
<name>A0A9X1CB50_9FLAO</name>
<dbReference type="OrthoDB" id="1354274at2"/>
<protein>
    <submittedName>
        <fullName evidence="1">Uncharacterized protein</fullName>
    </submittedName>
</protein>
<dbReference type="AlphaFoldDB" id="A0A9X1CB50"/>
<evidence type="ECO:0000313" key="4">
    <source>
        <dbReference type="Proteomes" id="UP001231587"/>
    </source>
</evidence>
<reference evidence="1" key="1">
    <citation type="submission" date="2021-03" db="EMBL/GenBank/DDBJ databases">
        <title>Genomic Encyclopedia of Type Strains, Phase IV (KMG-IV): sequencing the most valuable type-strain genomes for metagenomic binning, comparative biology and taxonomic classification.</title>
        <authorList>
            <person name="Goeker M."/>
        </authorList>
    </citation>
    <scope>NUCLEOTIDE SEQUENCE</scope>
    <source>
        <strain evidence="1">DSM 15523</strain>
        <strain evidence="2 4">DSM 16476</strain>
    </source>
</reference>
<dbReference type="Proteomes" id="UP001138672">
    <property type="component" value="Unassembled WGS sequence"/>
</dbReference>
<gene>
    <name evidence="1" type="ORF">J2Z56_000655</name>
    <name evidence="2" type="ORF">J2Z57_001705</name>
</gene>
<dbReference type="EMBL" id="JAGGJQ010000001">
    <property type="protein sequence ID" value="MBP1838759.1"/>
    <property type="molecule type" value="Genomic_DNA"/>
</dbReference>
<organism evidence="1 3">
    <name type="scientific">Formosa algae</name>
    <dbReference type="NCBI Taxonomy" id="225843"/>
    <lineage>
        <taxon>Bacteria</taxon>
        <taxon>Pseudomonadati</taxon>
        <taxon>Bacteroidota</taxon>
        <taxon>Flavobacteriia</taxon>
        <taxon>Flavobacteriales</taxon>
        <taxon>Flavobacteriaceae</taxon>
        <taxon>Formosa</taxon>
    </lineage>
</organism>
<evidence type="ECO:0000313" key="3">
    <source>
        <dbReference type="Proteomes" id="UP001138672"/>
    </source>
</evidence>
<dbReference type="Proteomes" id="UP001231587">
    <property type="component" value="Unassembled WGS sequence"/>
</dbReference>
<dbReference type="RefSeq" id="WP_057782141.1">
    <property type="nucleotide sequence ID" value="NZ_JAGGJQ010000001.1"/>
</dbReference>
<sequence length="119" mass="14180">MDQDINKIYHNNFGVSFVWKEEQPKKKSPKIQLIFRDMGFYLTRHEIIQFQKQIGYVKSIHPCQCCKSEERNRFMLLKTPCNQVDLAINALELKEIDDLINGTLFHLELTEYITKICRN</sequence>
<comment type="caution">
    <text evidence="1">The sequence shown here is derived from an EMBL/GenBank/DDBJ whole genome shotgun (WGS) entry which is preliminary data.</text>
</comment>
<keyword evidence="4" id="KW-1185">Reference proteome</keyword>